<accession>A0ABR3BJZ9</accession>
<feature type="region of interest" description="Disordered" evidence="1">
    <location>
        <begin position="324"/>
        <end position="356"/>
    </location>
</feature>
<gene>
    <name evidence="2" type="ORF">J3Q64DRAFT_1715686</name>
</gene>
<dbReference type="Proteomes" id="UP001448207">
    <property type="component" value="Unassembled WGS sequence"/>
</dbReference>
<evidence type="ECO:0000313" key="2">
    <source>
        <dbReference type="EMBL" id="KAL0097885.1"/>
    </source>
</evidence>
<feature type="compositionally biased region" description="Low complexity" evidence="1">
    <location>
        <begin position="324"/>
        <end position="335"/>
    </location>
</feature>
<dbReference type="EMBL" id="JBCLYO010000001">
    <property type="protein sequence ID" value="KAL0097885.1"/>
    <property type="molecule type" value="Genomic_DNA"/>
</dbReference>
<sequence>MPMTMPMPMPMTMSMPWNDFSGPMTSYPMPFMPYTQHHMGATSQNPPIPVTSAPSDLVVSDAKDKPDKADKADKADKKDTEKAKDKKGEPGPEEKKDGSTGPPKPILSRSVSLSGVPIQRQRSFFGGLFGSSGSSSGKLNDYGKGQSLWDPVSAYVPIQDVLRQDKSAAAANSIQSAITSNQLSRKASRVLSQKAKELEKRETIWCYRPRETKLQEMQKVWVPFDLRNQVKLDKYMQHVAPPTIQPNQMSIKTVTAPLEIKDSKLPGTLLVLPHQGVAYHYKSMMSTKYLVLEIVSIPSNGEGNQLVVRQSDIPTIPITATSTINTATSTTDNNIPAETSPPGSKSTGKSWTSVFR</sequence>
<evidence type="ECO:0000313" key="3">
    <source>
        <dbReference type="Proteomes" id="UP001448207"/>
    </source>
</evidence>
<name>A0ABR3BJZ9_PHYBL</name>
<feature type="compositionally biased region" description="Basic and acidic residues" evidence="1">
    <location>
        <begin position="61"/>
        <end position="98"/>
    </location>
</feature>
<evidence type="ECO:0000256" key="1">
    <source>
        <dbReference type="SAM" id="MobiDB-lite"/>
    </source>
</evidence>
<reference evidence="2 3" key="1">
    <citation type="submission" date="2024-04" db="EMBL/GenBank/DDBJ databases">
        <title>Symmetric and asymmetric DNA N6-adenine methylation regulates different biological responses in Mucorales.</title>
        <authorList>
            <consortium name="Lawrence Berkeley National Laboratory"/>
            <person name="Lax C."/>
            <person name="Mondo S.J."/>
            <person name="Osorio-Concepcion M."/>
            <person name="Muszewska A."/>
            <person name="Corrochano-Luque M."/>
            <person name="Gutierrez G."/>
            <person name="Riley R."/>
            <person name="Lipzen A."/>
            <person name="Guo J."/>
            <person name="Hundley H."/>
            <person name="Amirebrahimi M."/>
            <person name="Ng V."/>
            <person name="Lorenzo-Gutierrez D."/>
            <person name="Binder U."/>
            <person name="Yang J."/>
            <person name="Song Y."/>
            <person name="Canovas D."/>
            <person name="Navarro E."/>
            <person name="Freitag M."/>
            <person name="Gabaldon T."/>
            <person name="Grigoriev I.V."/>
            <person name="Corrochano L.M."/>
            <person name="Nicolas F.E."/>
            <person name="Garre V."/>
        </authorList>
    </citation>
    <scope>NUCLEOTIDE SEQUENCE [LARGE SCALE GENOMIC DNA]</scope>
    <source>
        <strain evidence="2 3">L51</strain>
    </source>
</reference>
<keyword evidence="3" id="KW-1185">Reference proteome</keyword>
<feature type="compositionally biased region" description="Polar residues" evidence="1">
    <location>
        <begin position="341"/>
        <end position="356"/>
    </location>
</feature>
<feature type="region of interest" description="Disordered" evidence="1">
    <location>
        <begin position="38"/>
        <end position="113"/>
    </location>
</feature>
<proteinExistence type="predicted"/>
<organism evidence="2 3">
    <name type="scientific">Phycomyces blakesleeanus</name>
    <dbReference type="NCBI Taxonomy" id="4837"/>
    <lineage>
        <taxon>Eukaryota</taxon>
        <taxon>Fungi</taxon>
        <taxon>Fungi incertae sedis</taxon>
        <taxon>Mucoromycota</taxon>
        <taxon>Mucoromycotina</taxon>
        <taxon>Mucoromycetes</taxon>
        <taxon>Mucorales</taxon>
        <taxon>Phycomycetaceae</taxon>
        <taxon>Phycomyces</taxon>
    </lineage>
</organism>
<comment type="caution">
    <text evidence="2">The sequence shown here is derived from an EMBL/GenBank/DDBJ whole genome shotgun (WGS) entry which is preliminary data.</text>
</comment>
<protein>
    <submittedName>
        <fullName evidence="2">Uncharacterized protein</fullName>
    </submittedName>
</protein>